<organism evidence="2 3">
    <name type="scientific">Dimorphilus gyrociliatus</name>
    <dbReference type="NCBI Taxonomy" id="2664684"/>
    <lineage>
        <taxon>Eukaryota</taxon>
        <taxon>Metazoa</taxon>
        <taxon>Spiralia</taxon>
        <taxon>Lophotrochozoa</taxon>
        <taxon>Annelida</taxon>
        <taxon>Polychaeta</taxon>
        <taxon>Polychaeta incertae sedis</taxon>
        <taxon>Dinophilidae</taxon>
        <taxon>Dimorphilus</taxon>
    </lineage>
</organism>
<dbReference type="Pfam" id="PF04031">
    <property type="entry name" value="Las1"/>
    <property type="match status" value="1"/>
</dbReference>
<dbReference type="InterPro" id="IPR007174">
    <property type="entry name" value="Las1"/>
</dbReference>
<dbReference type="GO" id="GO:0030687">
    <property type="term" value="C:preribosome, large subunit precursor"/>
    <property type="evidence" value="ECO:0007669"/>
    <property type="project" value="TreeGrafter"/>
</dbReference>
<protein>
    <submittedName>
        <fullName evidence="2">DgyrCDS4588</fullName>
    </submittedName>
</protein>
<sequence>MSILRHDSTTKSVPWATVDELRKVFYTLYNKEIDQTKEALKVIEIWKVRSKKLPVSLDCTVELFEAKLLDLESEDSTLNVFRQSAYAMAITRFVNLITEENQTDMHRLSVHNLARKLNIPEWIINLRMDSTHAGLPGLPLLRTATDLILDYLKENFWLQICAKDEEDENEIDASSVVLEYLKNFVYVQPSEKAWKVLAKARLILKKSYLKDSLFSKVKYFMQEPPDRYAKLYKELTKNPDDDVFYCKVFEKWVSFFELLHVSGVLEEFIDYSAEDEDKLTVWRRLWLCSLLKFYFVKLNVEDDDLDRMIQLYFNCYKVSEVAKLHTYLKINPKWDDYYEKLNRFTDCSYEAMLADDENSILENSVMMSIEEGQETEEYRLQMNRNDEEIEIRLKELEEIEEDLNETMINRTVEQKIADEGRRIGVFETVAKDHLIWHIPYGASVKDPFESAVLLDFNFEIENGKSDSWDALDDMEEESATNGQLV</sequence>
<keyword evidence="1" id="KW-0175">Coiled coil</keyword>
<comment type="caution">
    <text evidence="2">The sequence shown here is derived from an EMBL/GenBank/DDBJ whole genome shotgun (WGS) entry which is preliminary data.</text>
</comment>
<name>A0A7I8VM30_9ANNE</name>
<dbReference type="PANTHER" id="PTHR15002:SF0">
    <property type="entry name" value="RIBOSOMAL BIOGENESIS PROTEIN LAS1L"/>
    <property type="match status" value="1"/>
</dbReference>
<dbReference type="AlphaFoldDB" id="A0A7I8VM30"/>
<reference evidence="2 3" key="1">
    <citation type="submission" date="2020-08" db="EMBL/GenBank/DDBJ databases">
        <authorList>
            <person name="Hejnol A."/>
        </authorList>
    </citation>
    <scope>NUCLEOTIDE SEQUENCE [LARGE SCALE GENOMIC DNA]</scope>
</reference>
<evidence type="ECO:0000313" key="2">
    <source>
        <dbReference type="EMBL" id="CAD5115631.1"/>
    </source>
</evidence>
<accession>A0A7I8VM30</accession>
<gene>
    <name evidence="2" type="ORF">DGYR_LOCUS4351</name>
</gene>
<evidence type="ECO:0000313" key="3">
    <source>
        <dbReference type="Proteomes" id="UP000549394"/>
    </source>
</evidence>
<dbReference type="Proteomes" id="UP000549394">
    <property type="component" value="Unassembled WGS sequence"/>
</dbReference>
<dbReference type="GO" id="GO:0090730">
    <property type="term" value="C:Las1 complex"/>
    <property type="evidence" value="ECO:0007669"/>
    <property type="project" value="InterPro"/>
</dbReference>
<dbReference type="GO" id="GO:0000470">
    <property type="term" value="P:maturation of LSU-rRNA"/>
    <property type="evidence" value="ECO:0007669"/>
    <property type="project" value="TreeGrafter"/>
</dbReference>
<dbReference type="GO" id="GO:0000460">
    <property type="term" value="P:maturation of 5.8S rRNA"/>
    <property type="evidence" value="ECO:0007669"/>
    <property type="project" value="TreeGrafter"/>
</dbReference>
<keyword evidence="3" id="KW-1185">Reference proteome</keyword>
<dbReference type="EMBL" id="CAJFCJ010000006">
    <property type="protein sequence ID" value="CAD5115631.1"/>
    <property type="molecule type" value="Genomic_DNA"/>
</dbReference>
<dbReference type="GO" id="GO:0004519">
    <property type="term" value="F:endonuclease activity"/>
    <property type="evidence" value="ECO:0007669"/>
    <property type="project" value="InterPro"/>
</dbReference>
<dbReference type="PANTHER" id="PTHR15002">
    <property type="entry name" value="RIBOSOMAL BIOGENESIS PROTEIN LAS1L"/>
    <property type="match status" value="1"/>
</dbReference>
<proteinExistence type="predicted"/>
<feature type="coiled-coil region" evidence="1">
    <location>
        <begin position="379"/>
        <end position="409"/>
    </location>
</feature>
<dbReference type="OrthoDB" id="10263222at2759"/>
<evidence type="ECO:0000256" key="1">
    <source>
        <dbReference type="SAM" id="Coils"/>
    </source>
</evidence>